<dbReference type="VEuPathDB" id="ToxoDB:ETH2_1262100"/>
<accession>U6KS52</accession>
<proteinExistence type="predicted"/>
<keyword evidence="1" id="KW-0732">Signal</keyword>
<feature type="signal peptide" evidence="1">
    <location>
        <begin position="1"/>
        <end position="34"/>
    </location>
</feature>
<reference evidence="2" key="1">
    <citation type="submission" date="2013-10" db="EMBL/GenBank/DDBJ databases">
        <title>Genomic analysis of the causative agents of coccidiosis in chickens.</title>
        <authorList>
            <person name="Reid A.J."/>
            <person name="Blake D."/>
            <person name="Billington K."/>
            <person name="Browne H."/>
            <person name="Dunn M."/>
            <person name="Hung S."/>
            <person name="Kawahara F."/>
            <person name="Miranda-Saavedra D."/>
            <person name="Mourier T."/>
            <person name="Nagra H."/>
            <person name="Otto T.D."/>
            <person name="Rawlings N."/>
            <person name="Sanchez A."/>
            <person name="Sanders M."/>
            <person name="Subramaniam C."/>
            <person name="Tay Y."/>
            <person name="Dear P."/>
            <person name="Doerig C."/>
            <person name="Gruber A."/>
            <person name="Parkinson J."/>
            <person name="Shirley M."/>
            <person name="Wan K.L."/>
            <person name="Berriman M."/>
            <person name="Tomley F."/>
            <person name="Pain A."/>
        </authorList>
    </citation>
    <scope>NUCLEOTIDE SEQUENCE [LARGE SCALE GENOMIC DNA]</scope>
    <source>
        <strain evidence="2">Houghton</strain>
    </source>
</reference>
<dbReference type="Proteomes" id="UP000030747">
    <property type="component" value="Unassembled WGS sequence"/>
</dbReference>
<evidence type="ECO:0000256" key="1">
    <source>
        <dbReference type="SAM" id="SignalP"/>
    </source>
</evidence>
<sequence>MLPHIRSWVSGVLLSPPVELFLLFASELLSQGLSANPLATHSPASPVLAVLAQKGPKFEQAQHFPGPRLRGNSKRPQCVAALGAQELLQAALQSGLESCKDCKSDAEIELLNCSKTAKWPQVGREQQLSEHRCPSCGGTPRLSAAADTAGCCWQLNLRCTAFF</sequence>
<gene>
    <name evidence="2" type="ORF">ETH_00021365</name>
</gene>
<dbReference type="EMBL" id="HG674237">
    <property type="protein sequence ID" value="CDJ39199.1"/>
    <property type="molecule type" value="Genomic_DNA"/>
</dbReference>
<dbReference type="VEuPathDB" id="ToxoDB:ETH_00021365"/>
<organism evidence="2 3">
    <name type="scientific">Eimeria tenella</name>
    <name type="common">Coccidian parasite</name>
    <dbReference type="NCBI Taxonomy" id="5802"/>
    <lineage>
        <taxon>Eukaryota</taxon>
        <taxon>Sar</taxon>
        <taxon>Alveolata</taxon>
        <taxon>Apicomplexa</taxon>
        <taxon>Conoidasida</taxon>
        <taxon>Coccidia</taxon>
        <taxon>Eucoccidiorida</taxon>
        <taxon>Eimeriorina</taxon>
        <taxon>Eimeriidae</taxon>
        <taxon>Eimeria</taxon>
    </lineage>
</organism>
<reference evidence="2" key="2">
    <citation type="submission" date="2013-10" db="EMBL/GenBank/DDBJ databases">
        <authorList>
            <person name="Aslett M."/>
        </authorList>
    </citation>
    <scope>NUCLEOTIDE SEQUENCE [LARGE SCALE GENOMIC DNA]</scope>
    <source>
        <strain evidence="2">Houghton</strain>
    </source>
</reference>
<keyword evidence="3" id="KW-1185">Reference proteome</keyword>
<protein>
    <submittedName>
        <fullName evidence="2">Uncharacterized protein</fullName>
    </submittedName>
</protein>
<name>U6KS52_EIMTE</name>
<dbReference type="AlphaFoldDB" id="U6KS52"/>
<feature type="chain" id="PRO_5004672996" evidence="1">
    <location>
        <begin position="35"/>
        <end position="163"/>
    </location>
</feature>
<evidence type="ECO:0000313" key="2">
    <source>
        <dbReference type="EMBL" id="CDJ39199.1"/>
    </source>
</evidence>
<dbReference type="RefSeq" id="XP_013229954.1">
    <property type="nucleotide sequence ID" value="XM_013374500.1"/>
</dbReference>
<dbReference type="GeneID" id="25253388"/>
<evidence type="ECO:0000313" key="3">
    <source>
        <dbReference type="Proteomes" id="UP000030747"/>
    </source>
</evidence>